<evidence type="ECO:0000256" key="6">
    <source>
        <dbReference type="SAM" id="Phobius"/>
    </source>
</evidence>
<comment type="similarity">
    <text evidence="5">Belongs to the SAT4 family.</text>
</comment>
<accession>A0A553I4D0</accession>
<name>A0A553I4D0_9PEZI</name>
<gene>
    <name evidence="8" type="ORF">FHL15_004112</name>
</gene>
<comment type="caution">
    <text evidence="8">The sequence shown here is derived from an EMBL/GenBank/DDBJ whole genome shotgun (WGS) entry which is preliminary data.</text>
</comment>
<evidence type="ECO:0000256" key="2">
    <source>
        <dbReference type="ARBA" id="ARBA00022692"/>
    </source>
</evidence>
<evidence type="ECO:0000256" key="1">
    <source>
        <dbReference type="ARBA" id="ARBA00004141"/>
    </source>
</evidence>
<sequence length="378" mass="41840">MGFEPSEQEMEWQLEHRDETQIPGLIAACVSTAIASVIIIGFRLLSRRLLHGRLRLETDDWLMFVAWVFFAVLDVSWVVGTKYGIGRHAVVVTDVRMVQILAVVGEAAYVLSMAFLKFSVLALYLKTFPIPRFRYIVWAVGIVVVGWAMSGAVIAIFQCTSIEYVWRTDVEGVCLDFGLRNLVTGIMNVMTTTLIVALVVPFAWNLFVDKERKWLVLATFAIGTSAWAISIIRLPYSIKVGTSDGTWDATPAFIISVVEIVMSMLAISIPTYRPLYEHIFGGGVCREGNNSRACRYKETLHMGLYGKDAQNDVNVTSPGTHMGCDHGGINVTNHIELVRHAKKSGSWVRVTDDEEEELCKAAEEVQAGGTSATPPTDA</sequence>
<keyword evidence="4 6" id="KW-0472">Membrane</keyword>
<evidence type="ECO:0000256" key="4">
    <source>
        <dbReference type="ARBA" id="ARBA00023136"/>
    </source>
</evidence>
<feature type="transmembrane region" description="Helical" evidence="6">
    <location>
        <begin position="61"/>
        <end position="80"/>
    </location>
</feature>
<feature type="transmembrane region" description="Helical" evidence="6">
    <location>
        <begin position="135"/>
        <end position="157"/>
    </location>
</feature>
<comment type="subcellular location">
    <subcellularLocation>
        <location evidence="1">Membrane</location>
        <topology evidence="1">Multi-pass membrane protein</topology>
    </subcellularLocation>
</comment>
<dbReference type="EMBL" id="VFLP01000018">
    <property type="protein sequence ID" value="TRX95027.1"/>
    <property type="molecule type" value="Genomic_DNA"/>
</dbReference>
<feature type="domain" description="Rhodopsin" evidence="7">
    <location>
        <begin position="43"/>
        <end position="277"/>
    </location>
</feature>
<dbReference type="STRING" id="2512241.A0A553I4D0"/>
<evidence type="ECO:0000256" key="3">
    <source>
        <dbReference type="ARBA" id="ARBA00022989"/>
    </source>
</evidence>
<dbReference type="InterPro" id="IPR052337">
    <property type="entry name" value="SAT4-like"/>
</dbReference>
<protein>
    <recommendedName>
        <fullName evidence="7">Rhodopsin domain-containing protein</fullName>
    </recommendedName>
</protein>
<evidence type="ECO:0000313" key="8">
    <source>
        <dbReference type="EMBL" id="TRX95027.1"/>
    </source>
</evidence>
<organism evidence="8 9">
    <name type="scientific">Xylaria flabelliformis</name>
    <dbReference type="NCBI Taxonomy" id="2512241"/>
    <lineage>
        <taxon>Eukaryota</taxon>
        <taxon>Fungi</taxon>
        <taxon>Dikarya</taxon>
        <taxon>Ascomycota</taxon>
        <taxon>Pezizomycotina</taxon>
        <taxon>Sordariomycetes</taxon>
        <taxon>Xylariomycetidae</taxon>
        <taxon>Xylariales</taxon>
        <taxon>Xylariaceae</taxon>
        <taxon>Xylaria</taxon>
    </lineage>
</organism>
<reference evidence="9" key="1">
    <citation type="submission" date="2019-06" db="EMBL/GenBank/DDBJ databases">
        <title>Draft genome sequence of the griseofulvin-producing fungus Xylaria cubensis strain G536.</title>
        <authorList>
            <person name="Mead M.E."/>
            <person name="Raja H.A."/>
            <person name="Steenwyk J.L."/>
            <person name="Knowles S.L."/>
            <person name="Oberlies N.H."/>
            <person name="Rokas A."/>
        </authorList>
    </citation>
    <scope>NUCLEOTIDE SEQUENCE [LARGE SCALE GENOMIC DNA]</scope>
    <source>
        <strain evidence="9">G536</strain>
    </source>
</reference>
<evidence type="ECO:0000259" key="7">
    <source>
        <dbReference type="Pfam" id="PF20684"/>
    </source>
</evidence>
<dbReference type="OrthoDB" id="5278984at2759"/>
<dbReference type="Pfam" id="PF20684">
    <property type="entry name" value="Fung_rhodopsin"/>
    <property type="match status" value="1"/>
</dbReference>
<dbReference type="AlphaFoldDB" id="A0A553I4D0"/>
<feature type="transmembrane region" description="Helical" evidence="6">
    <location>
        <begin position="20"/>
        <end position="40"/>
    </location>
</feature>
<feature type="transmembrane region" description="Helical" evidence="6">
    <location>
        <begin position="100"/>
        <end position="123"/>
    </location>
</feature>
<evidence type="ECO:0000256" key="5">
    <source>
        <dbReference type="ARBA" id="ARBA00038359"/>
    </source>
</evidence>
<dbReference type="GO" id="GO:0016020">
    <property type="term" value="C:membrane"/>
    <property type="evidence" value="ECO:0007669"/>
    <property type="project" value="UniProtKB-SubCell"/>
</dbReference>
<feature type="transmembrane region" description="Helical" evidence="6">
    <location>
        <begin position="185"/>
        <end position="207"/>
    </location>
</feature>
<feature type="transmembrane region" description="Helical" evidence="6">
    <location>
        <begin position="252"/>
        <end position="272"/>
    </location>
</feature>
<dbReference type="Proteomes" id="UP000319160">
    <property type="component" value="Unassembled WGS sequence"/>
</dbReference>
<dbReference type="PANTHER" id="PTHR33048:SF47">
    <property type="entry name" value="INTEGRAL MEMBRANE PROTEIN-RELATED"/>
    <property type="match status" value="1"/>
</dbReference>
<feature type="transmembrane region" description="Helical" evidence="6">
    <location>
        <begin position="214"/>
        <end position="232"/>
    </location>
</feature>
<evidence type="ECO:0000313" key="9">
    <source>
        <dbReference type="Proteomes" id="UP000319160"/>
    </source>
</evidence>
<proteinExistence type="inferred from homology"/>
<dbReference type="PANTHER" id="PTHR33048">
    <property type="entry name" value="PTH11-LIKE INTEGRAL MEMBRANE PROTEIN (AFU_ORTHOLOGUE AFUA_5G11245)"/>
    <property type="match status" value="1"/>
</dbReference>
<keyword evidence="3 6" id="KW-1133">Transmembrane helix</keyword>
<dbReference type="InterPro" id="IPR049326">
    <property type="entry name" value="Rhodopsin_dom_fungi"/>
</dbReference>
<keyword evidence="9" id="KW-1185">Reference proteome</keyword>
<keyword evidence="2 6" id="KW-0812">Transmembrane</keyword>